<comment type="caution">
    <text evidence="2">The sequence shown here is derived from an EMBL/GenBank/DDBJ whole genome shotgun (WGS) entry which is preliminary data.</text>
</comment>
<evidence type="ECO:0000256" key="1">
    <source>
        <dbReference type="SAM" id="Phobius"/>
    </source>
</evidence>
<keyword evidence="1" id="KW-0812">Transmembrane</keyword>
<keyword evidence="1" id="KW-1133">Transmembrane helix</keyword>
<feature type="transmembrane region" description="Helical" evidence="1">
    <location>
        <begin position="6"/>
        <end position="22"/>
    </location>
</feature>
<proteinExistence type="predicted"/>
<reference evidence="2 3" key="1">
    <citation type="submission" date="2011-03" db="EMBL/GenBank/DDBJ databases">
        <title>The Genome Sequence of Gemella haemolysans M341.</title>
        <authorList>
            <consortium name="The Broad Institute Genome Sequencing Platform"/>
            <consortium name="The Broad Institute Genome Sequencing Center for Infectious Disease"/>
            <person name="Earl A."/>
            <person name="Ward D."/>
            <person name="Feldgarden M."/>
            <person name="Gevers D."/>
            <person name="Sibley C.D."/>
            <person name="Field T.R."/>
            <person name="Grinwis M."/>
            <person name="Eshaghurshan C.S."/>
            <person name="Surette M.G."/>
            <person name="Young S.K."/>
            <person name="Zeng Q."/>
            <person name="Gargeya S."/>
            <person name="Fitzgerald M."/>
            <person name="Haas B."/>
            <person name="Abouelleil A."/>
            <person name="Alvarado L."/>
            <person name="Arachchi H.M."/>
            <person name="Berlin A."/>
            <person name="Brown A."/>
            <person name="Chapman S.B."/>
            <person name="Chen Z."/>
            <person name="Dunbar C."/>
            <person name="Freedman E."/>
            <person name="Gearin G."/>
            <person name="Gellesch M."/>
            <person name="Goldberg J."/>
            <person name="Griggs A."/>
            <person name="Gujja S."/>
            <person name="Heilman E.R."/>
            <person name="Heiman D."/>
            <person name="Howarth C."/>
            <person name="Larson L."/>
            <person name="Lui A."/>
            <person name="MacDonald P.J.P."/>
            <person name="Mehta T."/>
            <person name="Montmayeur A."/>
            <person name="Murphy C."/>
            <person name="Neiman D."/>
            <person name="Pearson M."/>
            <person name="Priest M."/>
            <person name="Roberts A."/>
            <person name="Saif S."/>
            <person name="Shea T."/>
            <person name="Shenoy N."/>
            <person name="Sisk P."/>
            <person name="Stolte C."/>
            <person name="Sykes S."/>
            <person name="White J."/>
            <person name="Yandava C."/>
            <person name="Wortman J."/>
            <person name="Nusbaum C."/>
            <person name="Birren B."/>
        </authorList>
    </citation>
    <scope>NUCLEOTIDE SEQUENCE [LARGE SCALE GENOMIC DNA]</scope>
    <source>
        <strain evidence="2 3">M341</strain>
    </source>
</reference>
<dbReference type="RefSeq" id="WP_003146703.1">
    <property type="nucleotide sequence ID" value="NZ_GL883582.1"/>
</dbReference>
<keyword evidence="1" id="KW-0472">Membrane</keyword>
<dbReference type="EMBL" id="ACRO01000007">
    <property type="protein sequence ID" value="EGF85627.1"/>
    <property type="molecule type" value="Genomic_DNA"/>
</dbReference>
<evidence type="ECO:0000313" key="2">
    <source>
        <dbReference type="EMBL" id="EGF85627.1"/>
    </source>
</evidence>
<feature type="transmembrane region" description="Helical" evidence="1">
    <location>
        <begin position="34"/>
        <end position="51"/>
    </location>
</feature>
<gene>
    <name evidence="2" type="ORF">HMPREF0428_00684</name>
</gene>
<protein>
    <submittedName>
        <fullName evidence="2">Uncharacterized protein</fullName>
    </submittedName>
</protein>
<accession>A0AA87AK06</accession>
<organism evidence="2 3">
    <name type="scientific">Gemella haemolysans M341</name>
    <dbReference type="NCBI Taxonomy" id="562981"/>
    <lineage>
        <taxon>Bacteria</taxon>
        <taxon>Bacillati</taxon>
        <taxon>Bacillota</taxon>
        <taxon>Bacilli</taxon>
        <taxon>Bacillales</taxon>
        <taxon>Gemellaceae</taxon>
        <taxon>Gemella</taxon>
    </lineage>
</organism>
<name>A0AA87AK06_9BACL</name>
<sequence length="81" mass="9425">MDSIIGSIVATITIAFLYFMFRRKSLPIFKKNKQQLLIGLIPIVIFCIFFPKVIKIAIIFLVVEIILYIIDYLNEKKNSTK</sequence>
<dbReference type="Proteomes" id="UP000004773">
    <property type="component" value="Unassembled WGS sequence"/>
</dbReference>
<dbReference type="AlphaFoldDB" id="A0AA87AK06"/>
<evidence type="ECO:0000313" key="3">
    <source>
        <dbReference type="Proteomes" id="UP000004773"/>
    </source>
</evidence>